<dbReference type="OrthoDB" id="5480912at2"/>
<dbReference type="Gene3D" id="3.40.50.12780">
    <property type="entry name" value="N-terminal domain of ligase-like"/>
    <property type="match status" value="1"/>
</dbReference>
<dbReference type="InterPro" id="IPR040097">
    <property type="entry name" value="FAAL/FAAC"/>
</dbReference>
<organism evidence="9 11">
    <name type="scientific">Stigmatella aurantiaca (strain DW4/3-1)</name>
    <dbReference type="NCBI Taxonomy" id="378806"/>
    <lineage>
        <taxon>Bacteria</taxon>
        <taxon>Pseudomonadati</taxon>
        <taxon>Myxococcota</taxon>
        <taxon>Myxococcia</taxon>
        <taxon>Myxococcales</taxon>
        <taxon>Cystobacterineae</taxon>
        <taxon>Archangiaceae</taxon>
        <taxon>Stigmatella</taxon>
    </lineage>
</organism>
<dbReference type="Gene3D" id="3.30.300.30">
    <property type="match status" value="1"/>
</dbReference>
<keyword evidence="10" id="KW-1185">Reference proteome</keyword>
<dbReference type="GO" id="GO:0071766">
    <property type="term" value="P:Actinobacterium-type cell wall biogenesis"/>
    <property type="evidence" value="ECO:0007669"/>
    <property type="project" value="UniProtKB-ARBA"/>
</dbReference>
<dbReference type="SUPFAM" id="SSF56801">
    <property type="entry name" value="Acetyl-CoA synthetase-like"/>
    <property type="match status" value="1"/>
</dbReference>
<evidence type="ECO:0000313" key="10">
    <source>
        <dbReference type="Proteomes" id="UP000001351"/>
    </source>
</evidence>
<dbReference type="GO" id="GO:0016874">
    <property type="term" value="F:ligase activity"/>
    <property type="evidence" value="ECO:0007669"/>
    <property type="project" value="UniProtKB-KW"/>
</dbReference>
<dbReference type="Proteomes" id="UP000032702">
    <property type="component" value="Unassembled WGS sequence"/>
</dbReference>
<dbReference type="GO" id="GO:0005886">
    <property type="term" value="C:plasma membrane"/>
    <property type="evidence" value="ECO:0007669"/>
    <property type="project" value="TreeGrafter"/>
</dbReference>
<dbReference type="PANTHER" id="PTHR22754:SF32">
    <property type="entry name" value="DISCO-INTERACTING PROTEIN 2"/>
    <property type="match status" value="1"/>
</dbReference>
<evidence type="ECO:0000256" key="2">
    <source>
        <dbReference type="ARBA" id="ARBA00022598"/>
    </source>
</evidence>
<dbReference type="InterPro" id="IPR025110">
    <property type="entry name" value="AMP-bd_C"/>
</dbReference>
<feature type="transmembrane region" description="Helical" evidence="5">
    <location>
        <begin position="79"/>
        <end position="105"/>
    </location>
</feature>
<dbReference type="FunFam" id="3.40.50.12780:FF:000013">
    <property type="entry name" value="Long-chain-fatty-acid--AMP ligase FadD32"/>
    <property type="match status" value="1"/>
</dbReference>
<dbReference type="eggNOG" id="COG0318">
    <property type="taxonomic scope" value="Bacteria"/>
</dbReference>
<dbReference type="Pfam" id="PF00501">
    <property type="entry name" value="AMP-binding"/>
    <property type="match status" value="1"/>
</dbReference>
<name>Q08U40_STIAD</name>
<keyword evidence="5" id="KW-0472">Membrane</keyword>
<reference evidence="8 10" key="2">
    <citation type="journal article" date="2011" name="Mol. Biol. Evol.">
        <title>Comparative genomic analysis of fruiting body formation in Myxococcales.</title>
        <authorList>
            <person name="Huntley S."/>
            <person name="Hamann N."/>
            <person name="Wegener-Feldbrugge S."/>
            <person name="Treuner-Lange A."/>
            <person name="Kube M."/>
            <person name="Reinhardt R."/>
            <person name="Klages S."/>
            <person name="Muller R."/>
            <person name="Ronning C.M."/>
            <person name="Nierman W.C."/>
            <person name="Sogaard-Andersen L."/>
        </authorList>
    </citation>
    <scope>NUCLEOTIDE SEQUENCE [LARGE SCALE GENOMIC DNA]</scope>
    <source>
        <strain evidence="8 10">DW4/3-1</strain>
    </source>
</reference>
<sequence>MSDTAAERQGTQRALPGKSRTILDVLGYRAAAHGNRTAFIFLEEGEVEEGKLSFQELHANHLVVAHALRKEGLAGKRVLLFYLPGLDFVIAFFGCLAAGVVPIAVPPPLPTERTSRIQAIVDDAHAAAVLTAGDLVPVLQSWLAQSERLGGLPLIATDAVDALESPAGAHRPAPDDLAFLQYTSGSTTLPRGVMVGHDNLLANLECIQRPLLIGADSVSVTWLPCFHDMGLINGVLEPVYAGCLSVMMSPLAFIRRPRRWLEAISRYQATHSGGPNFAYDLCVRKIPPRDRQGLELGSWRQAYLSAEPIRRDTLERFHDAFTASGFRRTAFYPCYGLAEATLAVTGGSLDAAPLCCSVDNVALEQGRVIETSEGASGSTAIVGCGVAGLDTEVVIVDPETRQLAAAGQIGEAWVRGPGVARGYLGRPEETQESFQAHLDTGAGPFLRTGDLAFKKGEELFIVGRLKDVIIIRGRNYHPHDIEWSVGQSHPALRAGCAAAFVVDGDGSEKLIVVQELQRELSGAAPLEEVIGNVRQAVSEQHGLRLHRAVLVKTGGIPRTSSGKIQRRLCRSLFEAGSLDEVAQG</sequence>
<gene>
    <name evidence="8" type="ordered locus">STAUR_6109</name>
    <name evidence="9" type="ORF">STIAU_6268</name>
</gene>
<dbReference type="HOGENOM" id="CLU_000022_23_7_7"/>
<evidence type="ECO:0000313" key="9">
    <source>
        <dbReference type="EMBL" id="EAU63996.1"/>
    </source>
</evidence>
<dbReference type="Pfam" id="PF23024">
    <property type="entry name" value="AMP-dom_DIP2-like"/>
    <property type="match status" value="1"/>
</dbReference>
<dbReference type="STRING" id="378806.STAUR_6109"/>
<evidence type="ECO:0000256" key="4">
    <source>
        <dbReference type="ARBA" id="ARBA00023098"/>
    </source>
</evidence>
<evidence type="ECO:0000256" key="5">
    <source>
        <dbReference type="SAM" id="Phobius"/>
    </source>
</evidence>
<dbReference type="EMBL" id="CP002271">
    <property type="protein sequence ID" value="ADO73866.1"/>
    <property type="molecule type" value="Genomic_DNA"/>
</dbReference>
<dbReference type="CDD" id="cd05931">
    <property type="entry name" value="FAAL"/>
    <property type="match status" value="1"/>
</dbReference>
<dbReference type="KEGG" id="sur:STAUR_6109"/>
<keyword evidence="5" id="KW-1133">Transmembrane helix</keyword>
<keyword evidence="3" id="KW-0276">Fatty acid metabolism</keyword>
<dbReference type="EMBL" id="AAMD01000135">
    <property type="protein sequence ID" value="EAU63996.1"/>
    <property type="molecule type" value="Genomic_DNA"/>
</dbReference>
<feature type="domain" description="AMP-binding enzyme C-terminal" evidence="7">
    <location>
        <begin position="467"/>
        <end position="579"/>
    </location>
</feature>
<dbReference type="AlphaFoldDB" id="Q08U40"/>
<dbReference type="Proteomes" id="UP000001351">
    <property type="component" value="Chromosome"/>
</dbReference>
<dbReference type="PANTHER" id="PTHR22754">
    <property type="entry name" value="DISCO-INTERACTING PROTEIN 2 DIP2 -RELATED"/>
    <property type="match status" value="1"/>
</dbReference>
<comment type="similarity">
    <text evidence="1">Belongs to the ATP-dependent AMP-binding enzyme family.</text>
</comment>
<dbReference type="GO" id="GO:0006633">
    <property type="term" value="P:fatty acid biosynthetic process"/>
    <property type="evidence" value="ECO:0007669"/>
    <property type="project" value="TreeGrafter"/>
</dbReference>
<evidence type="ECO:0000313" key="11">
    <source>
        <dbReference type="Proteomes" id="UP000032702"/>
    </source>
</evidence>
<evidence type="ECO:0000259" key="6">
    <source>
        <dbReference type="Pfam" id="PF00501"/>
    </source>
</evidence>
<feature type="domain" description="AMP-dependent synthetase/ligase" evidence="6">
    <location>
        <begin position="29"/>
        <end position="424"/>
    </location>
</feature>
<evidence type="ECO:0000256" key="3">
    <source>
        <dbReference type="ARBA" id="ARBA00022832"/>
    </source>
</evidence>
<keyword evidence="2" id="KW-0436">Ligase</keyword>
<dbReference type="InterPro" id="IPR000873">
    <property type="entry name" value="AMP-dep_synth/lig_dom"/>
</dbReference>
<keyword evidence="4" id="KW-0443">Lipid metabolism</keyword>
<keyword evidence="5" id="KW-0812">Transmembrane</keyword>
<dbReference type="PATRIC" id="fig|378806.16.peg.2910"/>
<dbReference type="InterPro" id="IPR045851">
    <property type="entry name" value="AMP-bd_C_sf"/>
</dbReference>
<dbReference type="InterPro" id="IPR042099">
    <property type="entry name" value="ANL_N_sf"/>
</dbReference>
<evidence type="ECO:0000256" key="1">
    <source>
        <dbReference type="ARBA" id="ARBA00006432"/>
    </source>
</evidence>
<reference evidence="9 11" key="1">
    <citation type="submission" date="2006-04" db="EMBL/GenBank/DDBJ databases">
        <authorList>
            <person name="Nierman W.C."/>
        </authorList>
    </citation>
    <scope>NUCLEOTIDE SEQUENCE [LARGE SCALE GENOMIC DNA]</scope>
    <source>
        <strain evidence="9 11">DW4/3-1</strain>
    </source>
</reference>
<dbReference type="GO" id="GO:0070566">
    <property type="term" value="F:adenylyltransferase activity"/>
    <property type="evidence" value="ECO:0007669"/>
    <property type="project" value="TreeGrafter"/>
</dbReference>
<evidence type="ECO:0000259" key="7">
    <source>
        <dbReference type="Pfam" id="PF23024"/>
    </source>
</evidence>
<accession>Q08U40</accession>
<proteinExistence type="inferred from homology"/>
<evidence type="ECO:0000313" key="8">
    <source>
        <dbReference type="EMBL" id="ADO73866.1"/>
    </source>
</evidence>
<dbReference type="RefSeq" id="WP_002617092.1">
    <property type="nucleotide sequence ID" value="NC_014623.1"/>
</dbReference>
<protein>
    <submittedName>
        <fullName evidence="9">Beta-ketoacyl synthase</fullName>
    </submittedName>
</protein>